<protein>
    <recommendedName>
        <fullName evidence="5">Kringle domain-containing protein</fullName>
    </recommendedName>
</protein>
<gene>
    <name evidence="6" type="ORF">EBH_0038040</name>
</gene>
<evidence type="ECO:0000313" key="7">
    <source>
        <dbReference type="Proteomes" id="UP000030750"/>
    </source>
</evidence>
<dbReference type="VEuPathDB" id="ToxoDB:EBH_0038040"/>
<accession>U6LKW8</accession>
<dbReference type="Proteomes" id="UP000030750">
    <property type="component" value="Unassembled WGS sequence"/>
</dbReference>
<dbReference type="PANTHER" id="PTHR24261">
    <property type="entry name" value="PLASMINOGEN-RELATED"/>
    <property type="match status" value="1"/>
</dbReference>
<dbReference type="PANTHER" id="PTHR24261:SF7">
    <property type="entry name" value="KRINGLE DOMAIN-CONTAINING PROTEIN"/>
    <property type="match status" value="1"/>
</dbReference>
<organism evidence="6 7">
    <name type="scientific">Eimeria brunetti</name>
    <dbReference type="NCBI Taxonomy" id="51314"/>
    <lineage>
        <taxon>Eukaryota</taxon>
        <taxon>Sar</taxon>
        <taxon>Alveolata</taxon>
        <taxon>Apicomplexa</taxon>
        <taxon>Conoidasida</taxon>
        <taxon>Coccidia</taxon>
        <taxon>Eucoccidiorida</taxon>
        <taxon>Eimeriorina</taxon>
        <taxon>Eimeriidae</taxon>
        <taxon>Eimeria</taxon>
    </lineage>
</organism>
<sequence>MLLQQQKQQLQQQQQQLPLLQQKKMLLPLLLLLSCPVLLFNTAAAAAAEGAATVSSRPPDPAHRAKTLSHVLLQLPRSLLPVPTRRGDSLLSVSLNAAASPSKFSFLAERRHSSQQQQQQQQQQLAHAVKSAFYAYPLFENQTHKLHIHREGQKNLIADLLKAGAFELDVHPDEKQQWQFMNSLAHTYLQERGDSKKQRRRSPSVSAFPSSPSSFVSSSSSSSSSAAAAAAVASSSSTSTFSPSSAAAAAAGSSSAGAAAAAAGADPPPSSGAAADASSSAAGAADSSSSSAAAAAAAGSSSSGGSSSPNWDLDPDFDFDFDSPDSNDSSSSFSVPTSTPLTGPLTWSILQAYLDHRCALMFSQTTAAAARLLKGDSPLSATNTDSLLCVPLQDMDLQQQGLCLDVCLKPFECTGSPVSIANAKPLNIDKAEALEHWCTTSELHRRVQRRLCGDKALLRLYSGAEETGWLCLIGVPDYQQVDGLRCIGACGETVDCLSPASPILLTGSPEVVQKYIQQEMPTGCSCNEGTIGAAYAGCQSTTRLGKKCQQWSSQFPHKHDVLTGEQHNFCRAAGQGEAIWCFTTDPDVRSDFCDPLGPKTQLVRPSEYIDIVLEGSFMDGFYDLSFFKSDGSEGDSPCGVAARETNEIYQDGRLSALVFKDIRIDATAQGSYAVCLCDHSYYIRDSPICTQPEHYTFHAGWLHVKGPSSRLETFDMETGVSASISLFGFGYTKEDSVSITRASYSCDMSAFAFAESMGSLLLQGPEAYRQLAFALQLGTATAAKLSPTTVITNRNLTTLYLPEFTFYQTGVYYACWAPAGYTVSLPAAIINVSGVELRRHFYALFVSNSATVGDRPFSLFIKARGTVSKPASTDIYLVKRPPNEETGTDAACGGSIVGRPSEVVEQQTAEDAETKYFIAEQMTVTRFSDSDSSSEGTLEVCLETNGKTLSLGVAHSSRALVYSLEMFQRGPRGPPPLPTSTFSMTIPKFSSLGLHWIGAAAETDCFVERDLHAFFSQGDFPKALSFWVEEGGVSVWHSSHSNPAPTALAFFEIEGVSAVAVHANSSRVLFFVLRTQLQVLEVYDMTNPTHLNQLSPLATTAGGDIRLLGATSLALLQGDTDCRVLLADRHRKQLLLFSSSLLLLEAKSVWPGMTGPLEGPRSVYCIPTPDSNSSFLFDCYFADQDSGRLILVQYDTEKNSSAFVSEVASSENGAHKLVEPKVVVVYAYKGYTLLYAAEEGKTEPMLLTKPYGHSEMRLYQRLDSVSAGETDIRWMCLLQTGDASGGLSGVWLTTFHDSPDGPMVHLVPLDTTATTPDFKYTPREWYALGEEHRLEPSIVGASSNTGLTSFALNPAAASFAFMKRNVTIEEATGAVTLRLIDIQEEPLTVEVIGSGVVNSVNTSFTFRVGCKDGHYYHKGMCIKCQTGSFNSLALVKESPNSYFHACRKCAEKRSTVAEGSTSNEQCLCAKGYHLDKDSDECVPCPEGSYKDTVADTGCTGGGCPPHSVSHVVGAISSADRLCSW</sequence>
<keyword evidence="7" id="KW-1185">Reference proteome</keyword>
<dbReference type="SMART" id="SM00130">
    <property type="entry name" value="KR"/>
    <property type="match status" value="1"/>
</dbReference>
<evidence type="ECO:0000256" key="2">
    <source>
        <dbReference type="ARBA" id="ARBA00023157"/>
    </source>
</evidence>
<feature type="region of interest" description="Disordered" evidence="3">
    <location>
        <begin position="190"/>
        <end position="216"/>
    </location>
</feature>
<feature type="compositionally biased region" description="Low complexity" evidence="3">
    <location>
        <begin position="203"/>
        <end position="216"/>
    </location>
</feature>
<feature type="domain" description="Kringle" evidence="5">
    <location>
        <begin position="532"/>
        <end position="594"/>
    </location>
</feature>
<dbReference type="CDD" id="cd00108">
    <property type="entry name" value="KR"/>
    <property type="match status" value="1"/>
</dbReference>
<evidence type="ECO:0000313" key="6">
    <source>
        <dbReference type="EMBL" id="CDJ50977.1"/>
    </source>
</evidence>
<keyword evidence="2" id="KW-1015">Disulfide bond</keyword>
<dbReference type="PROSITE" id="PS50070">
    <property type="entry name" value="KRINGLE_2"/>
    <property type="match status" value="1"/>
</dbReference>
<keyword evidence="4" id="KW-0732">Signal</keyword>
<proteinExistence type="predicted"/>
<dbReference type="Pfam" id="PF00051">
    <property type="entry name" value="Kringle"/>
    <property type="match status" value="1"/>
</dbReference>
<dbReference type="SUPFAM" id="SSF57184">
    <property type="entry name" value="Growth factor receptor domain"/>
    <property type="match status" value="1"/>
</dbReference>
<dbReference type="OrthoDB" id="272018at2759"/>
<keyword evidence="1" id="KW-0420">Kringle</keyword>
<feature type="region of interest" description="Disordered" evidence="3">
    <location>
        <begin position="297"/>
        <end position="339"/>
    </location>
</feature>
<dbReference type="PROSITE" id="PS51257">
    <property type="entry name" value="PROKAR_LIPOPROTEIN"/>
    <property type="match status" value="1"/>
</dbReference>
<reference evidence="6" key="2">
    <citation type="submission" date="2013-10" db="EMBL/GenBank/DDBJ databases">
        <authorList>
            <person name="Aslett M."/>
        </authorList>
    </citation>
    <scope>NUCLEOTIDE SEQUENCE [LARGE SCALE GENOMIC DNA]</scope>
    <source>
        <strain evidence="6">Houghton</strain>
    </source>
</reference>
<dbReference type="InterPro" id="IPR038178">
    <property type="entry name" value="Kringle_sf"/>
</dbReference>
<feature type="signal peptide" evidence="4">
    <location>
        <begin position="1"/>
        <end position="47"/>
    </location>
</feature>
<feature type="chain" id="PRO_5004674675" description="Kringle domain-containing protein" evidence="4">
    <location>
        <begin position="48"/>
        <end position="1524"/>
    </location>
</feature>
<evidence type="ECO:0000256" key="4">
    <source>
        <dbReference type="SAM" id="SignalP"/>
    </source>
</evidence>
<feature type="compositionally biased region" description="Acidic residues" evidence="3">
    <location>
        <begin position="313"/>
        <end position="325"/>
    </location>
</feature>
<dbReference type="InterPro" id="IPR013806">
    <property type="entry name" value="Kringle-like"/>
</dbReference>
<reference evidence="6" key="1">
    <citation type="submission" date="2013-10" db="EMBL/GenBank/DDBJ databases">
        <title>Genomic analysis of the causative agents of coccidiosis in chickens.</title>
        <authorList>
            <person name="Reid A.J."/>
            <person name="Blake D."/>
            <person name="Billington K."/>
            <person name="Browne H."/>
            <person name="Dunn M."/>
            <person name="Hung S."/>
            <person name="Kawahara F."/>
            <person name="Miranda-Saavedra D."/>
            <person name="Mourier T."/>
            <person name="Nagra H."/>
            <person name="Otto T.D."/>
            <person name="Rawlings N."/>
            <person name="Sanchez A."/>
            <person name="Sanders M."/>
            <person name="Subramaniam C."/>
            <person name="Tay Y."/>
            <person name="Dear P."/>
            <person name="Doerig C."/>
            <person name="Gruber A."/>
            <person name="Parkinson J."/>
            <person name="Shirley M."/>
            <person name="Wan K.L."/>
            <person name="Berriman M."/>
            <person name="Tomley F."/>
            <person name="Pain A."/>
        </authorList>
    </citation>
    <scope>NUCLEOTIDE SEQUENCE [LARGE SCALE GENOMIC DNA]</scope>
    <source>
        <strain evidence="6">Houghton</strain>
    </source>
</reference>
<evidence type="ECO:0000256" key="1">
    <source>
        <dbReference type="ARBA" id="ARBA00022572"/>
    </source>
</evidence>
<evidence type="ECO:0000256" key="3">
    <source>
        <dbReference type="SAM" id="MobiDB-lite"/>
    </source>
</evidence>
<dbReference type="EMBL" id="HG712535">
    <property type="protein sequence ID" value="CDJ50977.1"/>
    <property type="molecule type" value="Genomic_DNA"/>
</dbReference>
<dbReference type="Gene3D" id="2.40.20.10">
    <property type="entry name" value="Plasminogen Kringle 4"/>
    <property type="match status" value="1"/>
</dbReference>
<dbReference type="SMART" id="SM01411">
    <property type="entry name" value="Ephrin_rec_like"/>
    <property type="match status" value="2"/>
</dbReference>
<dbReference type="InterPro" id="IPR000001">
    <property type="entry name" value="Kringle"/>
</dbReference>
<name>U6LKW8_9EIME</name>
<feature type="compositionally biased region" description="Low complexity" evidence="3">
    <location>
        <begin position="297"/>
        <end position="309"/>
    </location>
</feature>
<dbReference type="Gene3D" id="2.10.50.10">
    <property type="entry name" value="Tumor Necrosis Factor Receptor, subunit A, domain 2"/>
    <property type="match status" value="2"/>
</dbReference>
<dbReference type="InterPro" id="IPR050759">
    <property type="entry name" value="Serine_protease_kringle"/>
</dbReference>
<dbReference type="SUPFAM" id="SSF57440">
    <property type="entry name" value="Kringle-like"/>
    <property type="match status" value="1"/>
</dbReference>
<dbReference type="InterPro" id="IPR009030">
    <property type="entry name" value="Growth_fac_rcpt_cys_sf"/>
</dbReference>
<evidence type="ECO:0000259" key="5">
    <source>
        <dbReference type="PROSITE" id="PS50070"/>
    </source>
</evidence>